<evidence type="ECO:0000256" key="1">
    <source>
        <dbReference type="SAM" id="MobiDB-lite"/>
    </source>
</evidence>
<dbReference type="PANTHER" id="PTHR35010:SF2">
    <property type="entry name" value="BLL4672 PROTEIN"/>
    <property type="match status" value="1"/>
</dbReference>
<comment type="caution">
    <text evidence="3">The sequence shown here is derived from an EMBL/GenBank/DDBJ whole genome shotgun (WGS) entry which is preliminary data.</text>
</comment>
<dbReference type="GO" id="GO:0003677">
    <property type="term" value="F:DNA binding"/>
    <property type="evidence" value="ECO:0007669"/>
    <property type="project" value="UniProtKB-KW"/>
</dbReference>
<dbReference type="AlphaFoldDB" id="A0A9W6P264"/>
<reference evidence="3" key="1">
    <citation type="submission" date="2023-02" db="EMBL/GenBank/DDBJ databases">
        <title>Nocardiopsis ansamitocini NBRC 112285.</title>
        <authorList>
            <person name="Ichikawa N."/>
            <person name="Sato H."/>
            <person name="Tonouchi N."/>
        </authorList>
    </citation>
    <scope>NUCLEOTIDE SEQUENCE</scope>
    <source>
        <strain evidence="3">NBRC 112285</strain>
    </source>
</reference>
<organism evidence="3 4">
    <name type="scientific">Nocardiopsis ansamitocini</name>
    <dbReference type="NCBI Taxonomy" id="1670832"/>
    <lineage>
        <taxon>Bacteria</taxon>
        <taxon>Bacillati</taxon>
        <taxon>Actinomycetota</taxon>
        <taxon>Actinomycetes</taxon>
        <taxon>Streptosporangiales</taxon>
        <taxon>Nocardiopsidaceae</taxon>
        <taxon>Nocardiopsis</taxon>
    </lineage>
</organism>
<keyword evidence="4" id="KW-1185">Reference proteome</keyword>
<feature type="region of interest" description="Disordered" evidence="1">
    <location>
        <begin position="86"/>
        <end position="117"/>
    </location>
</feature>
<dbReference type="SUPFAM" id="SSF47413">
    <property type="entry name" value="lambda repressor-like DNA-binding domains"/>
    <property type="match status" value="1"/>
</dbReference>
<accession>A0A9W6P264</accession>
<evidence type="ECO:0000313" key="3">
    <source>
        <dbReference type="EMBL" id="GLU45865.1"/>
    </source>
</evidence>
<feature type="compositionally biased region" description="Low complexity" evidence="1">
    <location>
        <begin position="291"/>
        <end position="300"/>
    </location>
</feature>
<feature type="domain" description="HTH cro/C1-type" evidence="2">
    <location>
        <begin position="32"/>
        <end position="79"/>
    </location>
</feature>
<dbReference type="InterPro" id="IPR001387">
    <property type="entry name" value="Cro/C1-type_HTH"/>
</dbReference>
<dbReference type="Gene3D" id="1.10.260.40">
    <property type="entry name" value="lambda repressor-like DNA-binding domains"/>
    <property type="match status" value="1"/>
</dbReference>
<feature type="compositionally biased region" description="Basic and acidic residues" evidence="1">
    <location>
        <begin position="301"/>
        <end position="312"/>
    </location>
</feature>
<dbReference type="InterPro" id="IPR010982">
    <property type="entry name" value="Lambda_DNA-bd_dom_sf"/>
</dbReference>
<evidence type="ECO:0000259" key="2">
    <source>
        <dbReference type="PROSITE" id="PS50943"/>
    </source>
</evidence>
<dbReference type="RefSeq" id="WP_285756741.1">
    <property type="nucleotide sequence ID" value="NZ_BSQG01000001.1"/>
</dbReference>
<proteinExistence type="predicted"/>
<keyword evidence="3" id="KW-0238">DNA-binding</keyword>
<dbReference type="CDD" id="cd00093">
    <property type="entry name" value="HTH_XRE"/>
    <property type="match status" value="1"/>
</dbReference>
<feature type="region of interest" description="Disordered" evidence="1">
    <location>
        <begin position="291"/>
        <end position="312"/>
    </location>
</feature>
<dbReference type="PANTHER" id="PTHR35010">
    <property type="entry name" value="BLL4672 PROTEIN-RELATED"/>
    <property type="match status" value="1"/>
</dbReference>
<dbReference type="PROSITE" id="PS50943">
    <property type="entry name" value="HTH_CROC1"/>
    <property type="match status" value="1"/>
</dbReference>
<dbReference type="SMART" id="SM00530">
    <property type="entry name" value="HTH_XRE"/>
    <property type="match status" value="1"/>
</dbReference>
<sequence>MTELGDYLRTCRGRVDPDQVGMPTSGRRRVPGLRREELAALAGVSVDYIVRLEQGRVGSASTEVLTALARALELRPDEQEYLLRCAADSGPDRRRSRSGSSGDPSVAGGEAGTRRQRVSSATRMLLDSMTGVAALVVGRRMDILAWNDLAGALLTDFGRVPIEQRNHIRLAFLDPDVRSRYLDWEKVGQECVAYLRMDAVDYPDDPALARLVGELSVKDADFRRWWSEYRVRAQRYGRKRFSHPTAGEMVLDFQVLDVRGSKNQSLVVYTAEPGSRSAEALAFLSGWAGTGASAAAGAGRPADRSPRAGDGS</sequence>
<dbReference type="Proteomes" id="UP001165092">
    <property type="component" value="Unassembled WGS sequence"/>
</dbReference>
<dbReference type="EMBL" id="BSQG01000001">
    <property type="protein sequence ID" value="GLU45865.1"/>
    <property type="molecule type" value="Genomic_DNA"/>
</dbReference>
<evidence type="ECO:0000313" key="4">
    <source>
        <dbReference type="Proteomes" id="UP001165092"/>
    </source>
</evidence>
<dbReference type="Pfam" id="PF17765">
    <property type="entry name" value="MLTR_LBD"/>
    <property type="match status" value="1"/>
</dbReference>
<protein>
    <submittedName>
        <fullName evidence="3">DNA-binding protein</fullName>
    </submittedName>
</protein>
<name>A0A9W6P264_9ACTN</name>
<dbReference type="Pfam" id="PF13560">
    <property type="entry name" value="HTH_31"/>
    <property type="match status" value="1"/>
</dbReference>
<dbReference type="Gene3D" id="3.30.450.180">
    <property type="match status" value="1"/>
</dbReference>
<gene>
    <name evidence="3" type="ORF">Nans01_02160</name>
</gene>
<dbReference type="InterPro" id="IPR041413">
    <property type="entry name" value="MLTR_LBD"/>
</dbReference>